<evidence type="ECO:0000313" key="2">
    <source>
        <dbReference type="Proteomes" id="UP000008142"/>
    </source>
</evidence>
<dbReference type="Proteomes" id="UP000008142">
    <property type="component" value="Unassembled WGS sequence"/>
</dbReference>
<name>F0U982_AJEC8</name>
<sequence>MIPLTSQTFSSDLMGYRCGEFLRQVQSVVRHVNDLQDGKSTKVTKNLLMATGSAITPEFLKNTRSLPDNGSKLFSRDFVDMTKNLIKKGSKVRDEDERTEIHSQSRKVDLSHIYIWQPVYPIFCYDPFPRSS</sequence>
<reference evidence="2" key="1">
    <citation type="submission" date="2008-07" db="EMBL/GenBank/DDBJ databases">
        <title>Annotation of Ajellomyces capsulatus strain H88.</title>
        <authorList>
            <person name="Champion M."/>
            <person name="Cuomo C."/>
            <person name="Ma L.-J."/>
            <person name="Henn M.R."/>
            <person name="Sil A."/>
            <person name="Goldman B."/>
            <person name="Young S.K."/>
            <person name="Kodira C.D."/>
            <person name="Zeng Q."/>
            <person name="Koehrsen M."/>
            <person name="Alvarado L."/>
            <person name="Berlin A."/>
            <person name="Borenstein D."/>
            <person name="Chen Z."/>
            <person name="Engels R."/>
            <person name="Freedman E."/>
            <person name="Gellesch M."/>
            <person name="Goldberg J."/>
            <person name="Griggs A."/>
            <person name="Gujja S."/>
            <person name="Heiman D."/>
            <person name="Hepburn T."/>
            <person name="Howarth C."/>
            <person name="Jen D."/>
            <person name="Larson L."/>
            <person name="Lewis B."/>
            <person name="Mehta T."/>
            <person name="Park D."/>
            <person name="Pearson M."/>
            <person name="Roberts A."/>
            <person name="Saif S."/>
            <person name="Shea T."/>
            <person name="Shenoy N."/>
            <person name="Sisk P."/>
            <person name="Stolte C."/>
            <person name="Sykes S."/>
            <person name="Walk T."/>
            <person name="White J."/>
            <person name="Yandava C."/>
            <person name="Klein B."/>
            <person name="McEwen J.G."/>
            <person name="Puccia R."/>
            <person name="Goldman G.H."/>
            <person name="Felipe M.S."/>
            <person name="Nino-Vega G."/>
            <person name="San-Blas G."/>
            <person name="Taylor J."/>
            <person name="Mendoza L."/>
            <person name="Galagan J."/>
            <person name="Nusbaum C."/>
            <person name="Birren B."/>
        </authorList>
    </citation>
    <scope>NUCLEOTIDE SEQUENCE [LARGE SCALE GENOMIC DNA]</scope>
    <source>
        <strain evidence="2">H88</strain>
    </source>
</reference>
<dbReference type="EMBL" id="DS990636">
    <property type="protein sequence ID" value="EGC41032.1"/>
    <property type="molecule type" value="Genomic_DNA"/>
</dbReference>
<dbReference type="OrthoDB" id="3438016at2759"/>
<gene>
    <name evidence="1" type="ORF">HCEG_00394</name>
</gene>
<accession>F0U982</accession>
<proteinExistence type="predicted"/>
<dbReference type="AlphaFoldDB" id="F0U982"/>
<protein>
    <submittedName>
        <fullName evidence="1">Predicted protein</fullName>
    </submittedName>
</protein>
<evidence type="ECO:0000313" key="1">
    <source>
        <dbReference type="EMBL" id="EGC41032.1"/>
    </source>
</evidence>
<dbReference type="HOGENOM" id="CLU_1916450_0_0_1"/>
<dbReference type="STRING" id="544711.F0U982"/>
<organism evidence="2">
    <name type="scientific">Ajellomyces capsulatus (strain H88)</name>
    <name type="common">Darling's disease fungus</name>
    <name type="synonym">Histoplasma capsulatum</name>
    <dbReference type="NCBI Taxonomy" id="544711"/>
    <lineage>
        <taxon>Eukaryota</taxon>
        <taxon>Fungi</taxon>
        <taxon>Dikarya</taxon>
        <taxon>Ascomycota</taxon>
        <taxon>Pezizomycotina</taxon>
        <taxon>Eurotiomycetes</taxon>
        <taxon>Eurotiomycetidae</taxon>
        <taxon>Onygenales</taxon>
        <taxon>Ajellomycetaceae</taxon>
        <taxon>Histoplasma</taxon>
    </lineage>
</organism>